<gene>
    <name evidence="2" type="ORF">HMPREF3213_00162</name>
</gene>
<sequence length="293" mass="34364">MKEQIQAHLENRLAHFTGRGTEREFEDIERKKTGLSNRDARIVKVKAEAKVTRADQEGSHSFLYYTVHMQYMIKQKAAFYIEEAVEERKASFYDGRLYEDEELVPDIPEWRGPLPDDEEQKTGAAGGERIAYVYDRMKAVQYAEKWWNRFNPAYKSFTDDCTNYISQCLHAGGAPMRGYPDRAQGWWMMHNNWSYSWTVAHSFKTYLQYSKTGLRAKEVSSPQELKYGDVICIDFQGDGRFDHTLIVTGYDYYGMPLVNAHTTNSRKRYWTYEDSSAYTPNIKYKFFTIEDDS</sequence>
<dbReference type="Proteomes" id="UP000070376">
    <property type="component" value="Unassembled WGS sequence"/>
</dbReference>
<dbReference type="AlphaFoldDB" id="A0A133L2D6"/>
<dbReference type="PANTHER" id="PTHR40032">
    <property type="entry name" value="EXPORTED PROTEIN-RELATED"/>
    <property type="match status" value="1"/>
</dbReference>
<dbReference type="Pfam" id="PF12671">
    <property type="entry name" value="Amidase_6"/>
    <property type="match status" value="1"/>
</dbReference>
<reference evidence="3" key="1">
    <citation type="submission" date="2016-01" db="EMBL/GenBank/DDBJ databases">
        <authorList>
            <person name="Mitreva M."/>
            <person name="Pepin K.H."/>
            <person name="Mihindukulasuriya K.A."/>
            <person name="Fulton R."/>
            <person name="Fronick C."/>
            <person name="O'Laughlin M."/>
            <person name="Miner T."/>
            <person name="Herter B."/>
            <person name="Rosa B.A."/>
            <person name="Cordes M."/>
            <person name="Tomlinson C."/>
            <person name="Wollam A."/>
            <person name="Palsikar V.B."/>
            <person name="Mardis E.R."/>
            <person name="Wilson R.K."/>
        </authorList>
    </citation>
    <scope>NUCLEOTIDE SEQUENCE [LARGE SCALE GENOMIC DNA]</scope>
    <source>
        <strain evidence="3">GED7749B</strain>
    </source>
</reference>
<evidence type="ECO:0000313" key="3">
    <source>
        <dbReference type="Proteomes" id="UP000070376"/>
    </source>
</evidence>
<proteinExistence type="predicted"/>
<dbReference type="PATRIC" id="fig|1398.22.peg.165"/>
<accession>A0A133L2D6</accession>
<comment type="caution">
    <text evidence="2">The sequence shown here is derived from an EMBL/GenBank/DDBJ whole genome shotgun (WGS) entry which is preliminary data.</text>
</comment>
<name>A0A133L2D6_HEYCO</name>
<organism evidence="2 3">
    <name type="scientific">Heyndrickxia coagulans</name>
    <name type="common">Weizmannia coagulans</name>
    <dbReference type="NCBI Taxonomy" id="1398"/>
    <lineage>
        <taxon>Bacteria</taxon>
        <taxon>Bacillati</taxon>
        <taxon>Bacillota</taxon>
        <taxon>Bacilli</taxon>
        <taxon>Bacillales</taxon>
        <taxon>Bacillaceae</taxon>
        <taxon>Heyndrickxia</taxon>
    </lineage>
</organism>
<feature type="domain" description="Putative amidase" evidence="1">
    <location>
        <begin position="134"/>
        <end position="285"/>
    </location>
</feature>
<protein>
    <recommendedName>
        <fullName evidence="1">Putative amidase domain-containing protein</fullName>
    </recommendedName>
</protein>
<dbReference type="RefSeq" id="WP_017551341.1">
    <property type="nucleotide sequence ID" value="NZ_CP017888.1"/>
</dbReference>
<dbReference type="PANTHER" id="PTHR40032:SF1">
    <property type="entry name" value="EXPORTED PROTEIN"/>
    <property type="match status" value="1"/>
</dbReference>
<dbReference type="InterPro" id="IPR024301">
    <property type="entry name" value="Amidase_6"/>
</dbReference>
<evidence type="ECO:0000259" key="1">
    <source>
        <dbReference type="Pfam" id="PF12671"/>
    </source>
</evidence>
<evidence type="ECO:0000313" key="2">
    <source>
        <dbReference type="EMBL" id="KWZ86101.1"/>
    </source>
</evidence>
<dbReference type="EMBL" id="LRPN01000006">
    <property type="protein sequence ID" value="KWZ86101.1"/>
    <property type="molecule type" value="Genomic_DNA"/>
</dbReference>